<protein>
    <recommendedName>
        <fullName evidence="2">Auxilin-like protein</fullName>
    </recommendedName>
</protein>
<proteinExistence type="predicted"/>
<name>A0A699HAM0_TANCI</name>
<dbReference type="PANTHER" id="PTHR48462:SF1">
    <property type="entry name" value="PROTEIN, PUTATIVE-RELATED"/>
    <property type="match status" value="1"/>
</dbReference>
<dbReference type="PANTHER" id="PTHR48462">
    <property type="entry name" value="PROTEIN, PUTATIVE-RELATED"/>
    <property type="match status" value="1"/>
</dbReference>
<gene>
    <name evidence="1" type="ORF">Tci_357082</name>
</gene>
<reference evidence="1" key="1">
    <citation type="journal article" date="2019" name="Sci. Rep.">
        <title>Draft genome of Tanacetum cinerariifolium, the natural source of mosquito coil.</title>
        <authorList>
            <person name="Yamashiro T."/>
            <person name="Shiraishi A."/>
            <person name="Satake H."/>
            <person name="Nakayama K."/>
        </authorList>
    </citation>
    <scope>NUCLEOTIDE SEQUENCE</scope>
</reference>
<evidence type="ECO:0000313" key="1">
    <source>
        <dbReference type="EMBL" id="GEX85107.1"/>
    </source>
</evidence>
<comment type="caution">
    <text evidence="1">The sequence shown here is derived from an EMBL/GenBank/DDBJ whole genome shotgun (WGS) entry which is preliminary data.</text>
</comment>
<accession>A0A699HAM0</accession>
<evidence type="ECO:0008006" key="2">
    <source>
        <dbReference type="Google" id="ProtNLM"/>
    </source>
</evidence>
<sequence length="235" mass="26440">MLLYSCDGGLDVCVDVKGSSPLTPGMIDFVSGRAVIKVAQFKRAKYDAKCVDIGYGFFHFPFSSFRELEKDSVTLLKRFRKFSVIQDIKEVDIRLSGGCDKPLRLANMLLYSWDEGLYVCVDLTGSLPLTQTEMVDFVLSRAVIDAAHSKRVKYEAKRANIGYGFLPFSFSLLGELEKDVVTLLKWIQKFSVTQDIGARVAVYVFDRISFAIAKGAEAQLVSRLSTNFLKIFYFL</sequence>
<dbReference type="EMBL" id="BKCJ010134317">
    <property type="protein sequence ID" value="GEX85107.1"/>
    <property type="molecule type" value="Genomic_DNA"/>
</dbReference>
<dbReference type="AlphaFoldDB" id="A0A699HAM0"/>
<organism evidence="1">
    <name type="scientific">Tanacetum cinerariifolium</name>
    <name type="common">Dalmatian daisy</name>
    <name type="synonym">Chrysanthemum cinerariifolium</name>
    <dbReference type="NCBI Taxonomy" id="118510"/>
    <lineage>
        <taxon>Eukaryota</taxon>
        <taxon>Viridiplantae</taxon>
        <taxon>Streptophyta</taxon>
        <taxon>Embryophyta</taxon>
        <taxon>Tracheophyta</taxon>
        <taxon>Spermatophyta</taxon>
        <taxon>Magnoliopsida</taxon>
        <taxon>eudicotyledons</taxon>
        <taxon>Gunneridae</taxon>
        <taxon>Pentapetalae</taxon>
        <taxon>asterids</taxon>
        <taxon>campanulids</taxon>
        <taxon>Asterales</taxon>
        <taxon>Asteraceae</taxon>
        <taxon>Asteroideae</taxon>
        <taxon>Anthemideae</taxon>
        <taxon>Anthemidinae</taxon>
        <taxon>Tanacetum</taxon>
    </lineage>
</organism>